<name>A0AAD5ABZ3_SILAS</name>
<dbReference type="GO" id="GO:0042157">
    <property type="term" value="P:lipoprotein metabolic process"/>
    <property type="evidence" value="ECO:0007669"/>
    <property type="project" value="InterPro"/>
</dbReference>
<sequence length="257" mass="28700">DDDADFMEWWLSEKPWKEFEDPGAEKDDAESLKKKAENLKKALYVYTYLLRERGTILQGHVKELEKVAKNTDNKVKTANVTGVTVGVLGLAAAVISITFAPLSRGASFTVAALGFGVASFTASIFNNLNMDVDSMKVKMIFEDFTQIEEIEKCLLFISTHVECLKRYDLSTLKGVSWNTEKVVRMAHIFGDCVKVISAVSKCSGLIHGFMMGMETNFGRDDSKQLGAKSRFAMQIRVITKHMEAVLDALMVFQTEVE</sequence>
<accession>A0AAD5ABZ3</accession>
<keyword evidence="2" id="KW-0472">Membrane</keyword>
<dbReference type="AlphaFoldDB" id="A0AAD5ABZ3"/>
<keyword evidence="4" id="KW-1185">Reference proteome</keyword>
<dbReference type="EMBL" id="MU562415">
    <property type="protein sequence ID" value="KAI5613623.1"/>
    <property type="molecule type" value="Genomic_DNA"/>
</dbReference>
<dbReference type="GO" id="GO:0005576">
    <property type="term" value="C:extracellular region"/>
    <property type="evidence" value="ECO:0007669"/>
    <property type="project" value="InterPro"/>
</dbReference>
<organism evidence="3 4">
    <name type="scientific">Silurus asotus</name>
    <name type="common">Amur catfish</name>
    <name type="synonym">Parasilurus asotus</name>
    <dbReference type="NCBI Taxonomy" id="30991"/>
    <lineage>
        <taxon>Eukaryota</taxon>
        <taxon>Metazoa</taxon>
        <taxon>Chordata</taxon>
        <taxon>Craniata</taxon>
        <taxon>Vertebrata</taxon>
        <taxon>Euteleostomi</taxon>
        <taxon>Actinopterygii</taxon>
        <taxon>Neopterygii</taxon>
        <taxon>Teleostei</taxon>
        <taxon>Ostariophysi</taxon>
        <taxon>Siluriformes</taxon>
        <taxon>Siluridae</taxon>
        <taxon>Silurus</taxon>
    </lineage>
</organism>
<dbReference type="GO" id="GO:0016020">
    <property type="term" value="C:membrane"/>
    <property type="evidence" value="ECO:0007669"/>
    <property type="project" value="TreeGrafter"/>
</dbReference>
<gene>
    <name evidence="3" type="ORF">C0J50_4027</name>
</gene>
<comment type="caution">
    <text evidence="3">The sequence shown here is derived from an EMBL/GenBank/DDBJ whole genome shotgun (WGS) entry which is preliminary data.</text>
</comment>
<feature type="non-terminal residue" evidence="3">
    <location>
        <position position="1"/>
    </location>
</feature>
<comment type="similarity">
    <text evidence="1">Belongs to the apolipoprotein L family.</text>
</comment>
<feature type="non-terminal residue" evidence="3">
    <location>
        <position position="257"/>
    </location>
</feature>
<dbReference type="PANTHER" id="PTHR14096:SF59">
    <property type="entry name" value="APOLIPOPROTEIN L, 1 ISOFORM X1"/>
    <property type="match status" value="1"/>
</dbReference>
<dbReference type="PANTHER" id="PTHR14096">
    <property type="entry name" value="APOLIPOPROTEIN L"/>
    <property type="match status" value="1"/>
</dbReference>
<reference evidence="3" key="1">
    <citation type="submission" date="2018-07" db="EMBL/GenBank/DDBJ databases">
        <title>Comparative genomics of catfishes provides insights into carnivory and benthic adaptation.</title>
        <authorList>
            <person name="Zhang Y."/>
            <person name="Wang D."/>
            <person name="Peng Z."/>
            <person name="Zheng S."/>
            <person name="Shao F."/>
            <person name="Tao W."/>
        </authorList>
    </citation>
    <scope>NUCLEOTIDE SEQUENCE</scope>
    <source>
        <strain evidence="3">Chongqing</strain>
    </source>
</reference>
<protein>
    <submittedName>
        <fullName evidence="3">Apolipoprotein L, 1</fullName>
    </submittedName>
</protein>
<evidence type="ECO:0000313" key="3">
    <source>
        <dbReference type="EMBL" id="KAI5613623.1"/>
    </source>
</evidence>
<evidence type="ECO:0000256" key="1">
    <source>
        <dbReference type="ARBA" id="ARBA00010090"/>
    </source>
</evidence>
<dbReference type="InterPro" id="IPR008405">
    <property type="entry name" value="ApoL"/>
</dbReference>
<dbReference type="Proteomes" id="UP001205998">
    <property type="component" value="Unassembled WGS sequence"/>
</dbReference>
<proteinExistence type="inferred from homology"/>
<feature type="transmembrane region" description="Helical" evidence="2">
    <location>
        <begin position="106"/>
        <end position="128"/>
    </location>
</feature>
<feature type="transmembrane region" description="Helical" evidence="2">
    <location>
        <begin position="78"/>
        <end position="100"/>
    </location>
</feature>
<keyword evidence="2" id="KW-1133">Transmembrane helix</keyword>
<dbReference type="GO" id="GO:0006869">
    <property type="term" value="P:lipid transport"/>
    <property type="evidence" value="ECO:0007669"/>
    <property type="project" value="InterPro"/>
</dbReference>
<keyword evidence="2" id="KW-0812">Transmembrane</keyword>
<dbReference type="GO" id="GO:0008289">
    <property type="term" value="F:lipid binding"/>
    <property type="evidence" value="ECO:0007669"/>
    <property type="project" value="InterPro"/>
</dbReference>
<evidence type="ECO:0000313" key="4">
    <source>
        <dbReference type="Proteomes" id="UP001205998"/>
    </source>
</evidence>
<evidence type="ECO:0000256" key="2">
    <source>
        <dbReference type="SAM" id="Phobius"/>
    </source>
</evidence>